<organism evidence="1 2">
    <name type="scientific">Setaria italica</name>
    <name type="common">Foxtail millet</name>
    <name type="synonym">Panicum italicum</name>
    <dbReference type="NCBI Taxonomy" id="4555"/>
    <lineage>
        <taxon>Eukaryota</taxon>
        <taxon>Viridiplantae</taxon>
        <taxon>Streptophyta</taxon>
        <taxon>Embryophyta</taxon>
        <taxon>Tracheophyta</taxon>
        <taxon>Spermatophyta</taxon>
        <taxon>Magnoliopsida</taxon>
        <taxon>Liliopsida</taxon>
        <taxon>Poales</taxon>
        <taxon>Poaceae</taxon>
        <taxon>PACMAD clade</taxon>
        <taxon>Panicoideae</taxon>
        <taxon>Panicodae</taxon>
        <taxon>Paniceae</taxon>
        <taxon>Cenchrinae</taxon>
        <taxon>Setaria</taxon>
    </lineage>
</organism>
<evidence type="ECO:0000313" key="2">
    <source>
        <dbReference type="Proteomes" id="UP000004995"/>
    </source>
</evidence>
<reference evidence="2" key="1">
    <citation type="journal article" date="2012" name="Nat. Biotechnol.">
        <title>Reference genome sequence of the model plant Setaria.</title>
        <authorList>
            <person name="Bennetzen J.L."/>
            <person name="Schmutz J."/>
            <person name="Wang H."/>
            <person name="Percifield R."/>
            <person name="Hawkins J."/>
            <person name="Pontaroli A.C."/>
            <person name="Estep M."/>
            <person name="Feng L."/>
            <person name="Vaughn J.N."/>
            <person name="Grimwood J."/>
            <person name="Jenkins J."/>
            <person name="Barry K."/>
            <person name="Lindquist E."/>
            <person name="Hellsten U."/>
            <person name="Deshpande S."/>
            <person name="Wang X."/>
            <person name="Wu X."/>
            <person name="Mitros T."/>
            <person name="Triplett J."/>
            <person name="Yang X."/>
            <person name="Ye C.Y."/>
            <person name="Mauro-Herrera M."/>
            <person name="Wang L."/>
            <person name="Li P."/>
            <person name="Sharma M."/>
            <person name="Sharma R."/>
            <person name="Ronald P.C."/>
            <person name="Panaud O."/>
            <person name="Kellogg E.A."/>
            <person name="Brutnell T.P."/>
            <person name="Doust A.N."/>
            <person name="Tuskan G.A."/>
            <person name="Rokhsar D."/>
            <person name="Devos K.M."/>
        </authorList>
    </citation>
    <scope>NUCLEOTIDE SEQUENCE [LARGE SCALE GENOMIC DNA]</scope>
    <source>
        <strain evidence="2">cv. Yugu1</strain>
    </source>
</reference>
<sequence>MSVDCCTIIHIIRHPNQCQSQVDCYLNQRRLECLFGCRPSIHHPMAPYQCHSHLDFIGAEVVVEQRGPKPCYYSKKFKS</sequence>
<name>K4AHG8_SETIT</name>
<dbReference type="Proteomes" id="UP000004995">
    <property type="component" value="Unassembled WGS sequence"/>
</dbReference>
<dbReference type="EnsemblPlants" id="KQK88246">
    <property type="protein sequence ID" value="KQK88246"/>
    <property type="gene ID" value="SETIT_038325mg"/>
</dbReference>
<dbReference type="HOGENOM" id="CLU_2610587_0_0_1"/>
<reference evidence="1" key="2">
    <citation type="submission" date="2018-08" db="UniProtKB">
        <authorList>
            <consortium name="EnsemblPlants"/>
        </authorList>
    </citation>
    <scope>IDENTIFICATION</scope>
    <source>
        <strain evidence="1">Yugu1</strain>
    </source>
</reference>
<accession>K4AHG8</accession>
<protein>
    <submittedName>
        <fullName evidence="1">Uncharacterized protein</fullName>
    </submittedName>
</protein>
<proteinExistence type="predicted"/>
<keyword evidence="2" id="KW-1185">Reference proteome</keyword>
<dbReference type="AlphaFoldDB" id="K4AHG8"/>
<evidence type="ECO:0000313" key="1">
    <source>
        <dbReference type="EnsemblPlants" id="KQK88246"/>
    </source>
</evidence>
<dbReference type="EMBL" id="AGNK02005503">
    <property type="status" value="NOT_ANNOTATED_CDS"/>
    <property type="molecule type" value="Genomic_DNA"/>
</dbReference>
<dbReference type="InParanoid" id="K4AHG8"/>
<dbReference type="Gramene" id="KQK88246">
    <property type="protein sequence ID" value="KQK88246"/>
    <property type="gene ID" value="SETIT_038325mg"/>
</dbReference>